<dbReference type="InParanoid" id="Q7NN94"/>
<keyword evidence="1" id="KW-0175">Coiled coil</keyword>
<sequence length="243" mass="28212">MVQFDSQLRLPTALELPDSDDIPVDNELQIPVAAVLRAILTLLWQHRQDWFFGVNMGIFADTERPRIPIVPDGFLSLNVPRFRPQYGERGRPSYVLWEEDGIMPYLVLEVVSQTYGGEYDTKLQDYQALEVLYYVVYDPEGFQPEHARLEVHRLVNGAYARLEGEPVWLPEIELGLGRARGTVDGWTREWLYWFSKEGERYPVPEEFQRYRADLAEARAEQAERQAKALAERLQALEIDPDTL</sequence>
<protein>
    <submittedName>
        <fullName evidence="3">Glr0517 protein</fullName>
    </submittedName>
</protein>
<keyword evidence="4" id="KW-1185">Reference proteome</keyword>
<dbReference type="PhylomeDB" id="Q7NN94"/>
<organism evidence="3 4">
    <name type="scientific">Gloeobacter violaceus (strain ATCC 29082 / PCC 7421)</name>
    <dbReference type="NCBI Taxonomy" id="251221"/>
    <lineage>
        <taxon>Bacteria</taxon>
        <taxon>Bacillati</taxon>
        <taxon>Cyanobacteriota</taxon>
        <taxon>Cyanophyceae</taxon>
        <taxon>Gloeobacterales</taxon>
        <taxon>Gloeobacteraceae</taxon>
        <taxon>Gloeobacter</taxon>
    </lineage>
</organism>
<dbReference type="PATRIC" id="fig|251221.4.peg.527"/>
<dbReference type="EnsemblBacteria" id="BAC88458">
    <property type="protein sequence ID" value="BAC88458"/>
    <property type="gene ID" value="BAC88458"/>
</dbReference>
<dbReference type="AlphaFoldDB" id="Q7NN94"/>
<dbReference type="Gene3D" id="3.90.1570.10">
    <property type="entry name" value="tt1808, chain A"/>
    <property type="match status" value="1"/>
</dbReference>
<dbReference type="PANTHER" id="PTHR33352">
    <property type="entry name" value="SLR1095 PROTEIN"/>
    <property type="match status" value="1"/>
</dbReference>
<name>Q7NN94_GLOVI</name>
<evidence type="ECO:0000313" key="3">
    <source>
        <dbReference type="EMBL" id="BAC88458.1"/>
    </source>
</evidence>
<dbReference type="CDD" id="cd06260">
    <property type="entry name" value="DUF820-like"/>
    <property type="match status" value="1"/>
</dbReference>
<dbReference type="Proteomes" id="UP000000557">
    <property type="component" value="Chromosome"/>
</dbReference>
<reference evidence="3 4" key="2">
    <citation type="journal article" date="2003" name="DNA Res.">
        <title>Complete genome structure of Gloeobacter violaceus PCC 7421, a cyanobacterium that lacks thylakoids (supplement).</title>
        <authorList>
            <person name="Nakamura Y."/>
            <person name="Kaneko T."/>
            <person name="Sato S."/>
            <person name="Mimuro M."/>
            <person name="Miyashita H."/>
            <person name="Tsuchiya T."/>
            <person name="Sasamoto S."/>
            <person name="Watanabe A."/>
            <person name="Kawashima K."/>
            <person name="Kishida Y."/>
            <person name="Kiyokawa C."/>
            <person name="Kohara M."/>
            <person name="Matsumoto M."/>
            <person name="Matsuno A."/>
            <person name="Nakazaki N."/>
            <person name="Shimpo S."/>
            <person name="Takeuchi C."/>
            <person name="Yamada M."/>
            <person name="Tabata S."/>
        </authorList>
    </citation>
    <scope>NUCLEOTIDE SEQUENCE [LARGE SCALE GENOMIC DNA]</scope>
    <source>
        <strain evidence="4">ATCC 29082 / PCC 7421</strain>
    </source>
</reference>
<feature type="domain" description="Putative restriction endonuclease" evidence="2">
    <location>
        <begin position="24"/>
        <end position="176"/>
    </location>
</feature>
<evidence type="ECO:0000256" key="1">
    <source>
        <dbReference type="SAM" id="Coils"/>
    </source>
</evidence>
<reference evidence="3 4" key="1">
    <citation type="journal article" date="2003" name="DNA Res.">
        <title>Complete genome structure of Gloeobacter violaceus PCC 7421, a cyanobacterium that lacks thylakoids.</title>
        <authorList>
            <person name="Nakamura Y."/>
            <person name="Kaneko T."/>
            <person name="Sato S."/>
            <person name="Mimuro M."/>
            <person name="Miyashita H."/>
            <person name="Tsuchiya T."/>
            <person name="Sasamoto S."/>
            <person name="Watanabe A."/>
            <person name="Kawashima K."/>
            <person name="Kishida Y."/>
            <person name="Kiyokawa C."/>
            <person name="Kohara M."/>
            <person name="Matsumoto M."/>
            <person name="Matsuno A."/>
            <person name="Nakazaki N."/>
            <person name="Shimpo S."/>
            <person name="Takeuchi C."/>
            <person name="Yamada M."/>
            <person name="Tabata S."/>
        </authorList>
    </citation>
    <scope>NUCLEOTIDE SEQUENCE [LARGE SCALE GENOMIC DNA]</scope>
    <source>
        <strain evidence="4">ATCC 29082 / PCC 7421</strain>
    </source>
</reference>
<dbReference type="eggNOG" id="COG4636">
    <property type="taxonomic scope" value="Bacteria"/>
</dbReference>
<evidence type="ECO:0000313" key="4">
    <source>
        <dbReference type="Proteomes" id="UP000000557"/>
    </source>
</evidence>
<dbReference type="EMBL" id="BA000045">
    <property type="protein sequence ID" value="BAC88458.1"/>
    <property type="molecule type" value="Genomic_DNA"/>
</dbReference>
<proteinExistence type="predicted"/>
<dbReference type="RefSeq" id="WP_011140520.1">
    <property type="nucleotide sequence ID" value="NC_005125.1"/>
</dbReference>
<feature type="coiled-coil region" evidence="1">
    <location>
        <begin position="212"/>
        <end position="239"/>
    </location>
</feature>
<evidence type="ECO:0000259" key="2">
    <source>
        <dbReference type="Pfam" id="PF05685"/>
    </source>
</evidence>
<dbReference type="InterPro" id="IPR011335">
    <property type="entry name" value="Restrct_endonuc-II-like"/>
</dbReference>
<dbReference type="Pfam" id="PF05685">
    <property type="entry name" value="Uma2"/>
    <property type="match status" value="1"/>
</dbReference>
<gene>
    <name evidence="3" type="ordered locus">glr0517</name>
</gene>
<accession>Q7NN94</accession>
<dbReference type="OrthoDB" id="428258at2"/>
<dbReference type="SUPFAM" id="SSF52980">
    <property type="entry name" value="Restriction endonuclease-like"/>
    <property type="match status" value="1"/>
</dbReference>
<dbReference type="InterPro" id="IPR008538">
    <property type="entry name" value="Uma2"/>
</dbReference>
<dbReference type="KEGG" id="gvi:glr0517"/>
<dbReference type="STRING" id="251221.gene:10757989"/>
<dbReference type="InterPro" id="IPR012296">
    <property type="entry name" value="Nuclease_put_TT1808"/>
</dbReference>
<dbReference type="HOGENOM" id="CLU_075279_2_0_3"/>
<dbReference type="PANTHER" id="PTHR33352:SF3">
    <property type="entry name" value="SLR1612 PROTEIN"/>
    <property type="match status" value="1"/>
</dbReference>